<dbReference type="RefSeq" id="WP_189070138.1">
    <property type="nucleotide sequence ID" value="NZ_BMPE01000014.1"/>
</dbReference>
<gene>
    <name evidence="2" type="ORF">GCM10010844_33620</name>
</gene>
<dbReference type="InterPro" id="IPR008964">
    <property type="entry name" value="Invasin/intimin_cell_adhesion"/>
</dbReference>
<accession>A0ABQ2FNR1</accession>
<proteinExistence type="predicted"/>
<name>A0ABQ2FNR1_9DEIO</name>
<dbReference type="Gene3D" id="2.60.40.1080">
    <property type="match status" value="1"/>
</dbReference>
<feature type="chain" id="PRO_5045948043" description="BIG2 domain-containing protein" evidence="1">
    <location>
        <begin position="23"/>
        <end position="318"/>
    </location>
</feature>
<evidence type="ECO:0000313" key="2">
    <source>
        <dbReference type="EMBL" id="GGL12259.1"/>
    </source>
</evidence>
<evidence type="ECO:0000313" key="3">
    <source>
        <dbReference type="Proteomes" id="UP000604341"/>
    </source>
</evidence>
<dbReference type="Proteomes" id="UP000604341">
    <property type="component" value="Unassembled WGS sequence"/>
</dbReference>
<feature type="signal peptide" evidence="1">
    <location>
        <begin position="1"/>
        <end position="22"/>
    </location>
</feature>
<dbReference type="EMBL" id="BMPE01000014">
    <property type="protein sequence ID" value="GGL12259.1"/>
    <property type="molecule type" value="Genomic_DNA"/>
</dbReference>
<dbReference type="PROSITE" id="PS51257">
    <property type="entry name" value="PROKAR_LIPOPROTEIN"/>
    <property type="match status" value="1"/>
</dbReference>
<keyword evidence="3" id="KW-1185">Reference proteome</keyword>
<evidence type="ECO:0008006" key="4">
    <source>
        <dbReference type="Google" id="ProtNLM"/>
    </source>
</evidence>
<protein>
    <recommendedName>
        <fullName evidence="4">BIG2 domain-containing protein</fullName>
    </recommendedName>
</protein>
<keyword evidence="1" id="KW-0732">Signal</keyword>
<sequence>MNARTAALPALTALLTACGGSAPTPTYTLSVNVPAHLEVGESTQLAFTVRNSQGEPVTGQAVTWTSSDPQMVSVTAAGQATARHLSLSRKKVTLTARLASGAAASADVNTYGIDVALGVHRDFLGGAERLSLAVSPVRFQRMDGTGLSADATCTYTGPVGAPLPPVCLVRAAPPGSAGYAYVPSAPAQAGTYGVTFTLDGQTYTRTQVIDPAQALPFVQNLKVTVSGATLGATGTTVSAVKLADVFLYSDAGTKVFSSRVAASANLNVTTPVAGGSPVPPGTYHTIVTTYATLPPGGQDVLPDNLNFTDTFGPDVTVP</sequence>
<organism evidence="2 3">
    <name type="scientific">Deinococcus radiotolerans</name>
    <dbReference type="NCBI Taxonomy" id="1309407"/>
    <lineage>
        <taxon>Bacteria</taxon>
        <taxon>Thermotogati</taxon>
        <taxon>Deinococcota</taxon>
        <taxon>Deinococci</taxon>
        <taxon>Deinococcales</taxon>
        <taxon>Deinococcaceae</taxon>
        <taxon>Deinococcus</taxon>
    </lineage>
</organism>
<comment type="caution">
    <text evidence="2">The sequence shown here is derived from an EMBL/GenBank/DDBJ whole genome shotgun (WGS) entry which is preliminary data.</text>
</comment>
<reference evidence="3" key="1">
    <citation type="journal article" date="2019" name="Int. J. Syst. Evol. Microbiol.">
        <title>The Global Catalogue of Microorganisms (GCM) 10K type strain sequencing project: providing services to taxonomists for standard genome sequencing and annotation.</title>
        <authorList>
            <consortium name="The Broad Institute Genomics Platform"/>
            <consortium name="The Broad Institute Genome Sequencing Center for Infectious Disease"/>
            <person name="Wu L."/>
            <person name="Ma J."/>
        </authorList>
    </citation>
    <scope>NUCLEOTIDE SEQUENCE [LARGE SCALE GENOMIC DNA]</scope>
    <source>
        <strain evidence="3">JCM 19173</strain>
    </source>
</reference>
<dbReference type="SUPFAM" id="SSF49373">
    <property type="entry name" value="Invasin/intimin cell-adhesion fragments"/>
    <property type="match status" value="1"/>
</dbReference>
<evidence type="ECO:0000256" key="1">
    <source>
        <dbReference type="SAM" id="SignalP"/>
    </source>
</evidence>